<dbReference type="InterPro" id="IPR043135">
    <property type="entry name" value="Fur_C"/>
</dbReference>
<accession>A0A8I0GEY3</accession>
<keyword evidence="9" id="KW-0238">DNA-binding</keyword>
<evidence type="ECO:0000256" key="3">
    <source>
        <dbReference type="ARBA" id="ARBA00022490"/>
    </source>
</evidence>
<dbReference type="AlphaFoldDB" id="A0A8I0GEY3"/>
<keyword evidence="6 11" id="KW-0862">Zinc</keyword>
<keyword evidence="10" id="KW-0804">Transcription</keyword>
<dbReference type="GO" id="GO:0005737">
    <property type="term" value="C:cytoplasm"/>
    <property type="evidence" value="ECO:0007669"/>
    <property type="project" value="UniProtKB-SubCell"/>
</dbReference>
<name>A0A8I0GEY3_9ACTO</name>
<dbReference type="InterPro" id="IPR036390">
    <property type="entry name" value="WH_DNA-bd_sf"/>
</dbReference>
<feature type="binding site" evidence="11">
    <location>
        <position position="133"/>
    </location>
    <ligand>
        <name>Zn(2+)</name>
        <dbReference type="ChEBI" id="CHEBI:29105"/>
    </ligand>
</feature>
<keyword evidence="3" id="KW-0963">Cytoplasm</keyword>
<feature type="binding site" evidence="11">
    <location>
        <position position="136"/>
    </location>
    <ligand>
        <name>Zn(2+)</name>
        <dbReference type="ChEBI" id="CHEBI:29105"/>
    </ligand>
</feature>
<organism evidence="12 13">
    <name type="scientific">Nanchangia anserum</name>
    <dbReference type="NCBI Taxonomy" id="2692125"/>
    <lineage>
        <taxon>Bacteria</taxon>
        <taxon>Bacillati</taxon>
        <taxon>Actinomycetota</taxon>
        <taxon>Actinomycetes</taxon>
        <taxon>Actinomycetales</taxon>
        <taxon>Actinomycetaceae</taxon>
        <taxon>Nanchangia</taxon>
    </lineage>
</organism>
<dbReference type="GO" id="GO:0045892">
    <property type="term" value="P:negative regulation of DNA-templated transcription"/>
    <property type="evidence" value="ECO:0007669"/>
    <property type="project" value="TreeGrafter"/>
</dbReference>
<dbReference type="PANTHER" id="PTHR33202">
    <property type="entry name" value="ZINC UPTAKE REGULATION PROTEIN"/>
    <property type="match status" value="1"/>
</dbReference>
<dbReference type="InterPro" id="IPR036388">
    <property type="entry name" value="WH-like_DNA-bd_sf"/>
</dbReference>
<keyword evidence="4" id="KW-0678">Repressor</keyword>
<comment type="subcellular location">
    <subcellularLocation>
        <location evidence="1">Cytoplasm</location>
    </subcellularLocation>
</comment>
<dbReference type="Gene3D" id="1.10.10.10">
    <property type="entry name" value="Winged helix-like DNA-binding domain superfamily/Winged helix DNA-binding domain"/>
    <property type="match status" value="1"/>
</dbReference>
<evidence type="ECO:0000256" key="5">
    <source>
        <dbReference type="ARBA" id="ARBA00022723"/>
    </source>
</evidence>
<keyword evidence="7" id="KW-0408">Iron</keyword>
<evidence type="ECO:0000256" key="2">
    <source>
        <dbReference type="ARBA" id="ARBA00007957"/>
    </source>
</evidence>
<evidence type="ECO:0000256" key="1">
    <source>
        <dbReference type="ARBA" id="ARBA00004496"/>
    </source>
</evidence>
<gene>
    <name evidence="12" type="ORF">H8R10_08325</name>
</gene>
<evidence type="ECO:0000256" key="4">
    <source>
        <dbReference type="ARBA" id="ARBA00022491"/>
    </source>
</evidence>
<dbReference type="CDD" id="cd07153">
    <property type="entry name" value="Fur_like"/>
    <property type="match status" value="1"/>
</dbReference>
<dbReference type="GO" id="GO:0000976">
    <property type="term" value="F:transcription cis-regulatory region binding"/>
    <property type="evidence" value="ECO:0007669"/>
    <property type="project" value="TreeGrafter"/>
</dbReference>
<reference evidence="12 13" key="1">
    <citation type="submission" date="2020-08" db="EMBL/GenBank/DDBJ databases">
        <title>Winkia gen. nov., sp. nov., isolated from faeces of the Anser albifrons in China.</title>
        <authorList>
            <person name="Liu Q."/>
        </authorList>
    </citation>
    <scope>NUCLEOTIDE SEQUENCE [LARGE SCALE GENOMIC DNA]</scope>
    <source>
        <strain evidence="12 13">C62</strain>
    </source>
</reference>
<dbReference type="Gene3D" id="3.30.1490.190">
    <property type="match status" value="1"/>
</dbReference>
<feature type="binding site" evidence="11">
    <location>
        <position position="95"/>
    </location>
    <ligand>
        <name>Zn(2+)</name>
        <dbReference type="ChEBI" id="CHEBI:29105"/>
    </ligand>
</feature>
<dbReference type="InterPro" id="IPR002481">
    <property type="entry name" value="FUR"/>
</dbReference>
<feature type="binding site" evidence="11">
    <location>
        <position position="92"/>
    </location>
    <ligand>
        <name>Zn(2+)</name>
        <dbReference type="ChEBI" id="CHEBI:29105"/>
    </ligand>
</feature>
<sequence length="145" mass="15489">MAGPYTEMLRGAGLRVTAARIAVLDVIDRGGHCDADEIRSGVNAELGSISGQAIYDAVNTLTARGVLRRIAPAGSRARYELNHGDNHHHVVCRDCGRMGDIACAVGSAPCLEPMNLEPGWDVDVAEVIYWGRCPECAREQCARGA</sequence>
<dbReference type="PANTHER" id="PTHR33202:SF18">
    <property type="entry name" value="TRANSCRIPTIONAL REGULATOR FURA"/>
    <property type="match status" value="1"/>
</dbReference>
<dbReference type="SUPFAM" id="SSF46785">
    <property type="entry name" value="Winged helix' DNA-binding domain"/>
    <property type="match status" value="1"/>
</dbReference>
<proteinExistence type="inferred from homology"/>
<evidence type="ECO:0000256" key="8">
    <source>
        <dbReference type="ARBA" id="ARBA00023015"/>
    </source>
</evidence>
<comment type="similarity">
    <text evidence="2">Belongs to the Fur family.</text>
</comment>
<evidence type="ECO:0000313" key="13">
    <source>
        <dbReference type="Proteomes" id="UP000627538"/>
    </source>
</evidence>
<keyword evidence="5 11" id="KW-0479">Metal-binding</keyword>
<dbReference type="EMBL" id="JACRUO010000003">
    <property type="protein sequence ID" value="MBD3690228.1"/>
    <property type="molecule type" value="Genomic_DNA"/>
</dbReference>
<evidence type="ECO:0000256" key="10">
    <source>
        <dbReference type="ARBA" id="ARBA00023163"/>
    </source>
</evidence>
<evidence type="ECO:0000313" key="12">
    <source>
        <dbReference type="EMBL" id="MBD3690228.1"/>
    </source>
</evidence>
<dbReference type="Proteomes" id="UP000627538">
    <property type="component" value="Unassembled WGS sequence"/>
</dbReference>
<evidence type="ECO:0000256" key="6">
    <source>
        <dbReference type="ARBA" id="ARBA00022833"/>
    </source>
</evidence>
<dbReference type="GO" id="GO:0008270">
    <property type="term" value="F:zinc ion binding"/>
    <property type="evidence" value="ECO:0007669"/>
    <property type="project" value="TreeGrafter"/>
</dbReference>
<evidence type="ECO:0000256" key="11">
    <source>
        <dbReference type="PIRSR" id="PIRSR602481-1"/>
    </source>
</evidence>
<dbReference type="RefSeq" id="WP_191072338.1">
    <property type="nucleotide sequence ID" value="NZ_CP060506.1"/>
</dbReference>
<dbReference type="GO" id="GO:0003700">
    <property type="term" value="F:DNA-binding transcription factor activity"/>
    <property type="evidence" value="ECO:0007669"/>
    <property type="project" value="InterPro"/>
</dbReference>
<dbReference type="GO" id="GO:1900376">
    <property type="term" value="P:regulation of secondary metabolite biosynthetic process"/>
    <property type="evidence" value="ECO:0007669"/>
    <property type="project" value="TreeGrafter"/>
</dbReference>
<comment type="caution">
    <text evidence="12">The sequence shown here is derived from an EMBL/GenBank/DDBJ whole genome shotgun (WGS) entry which is preliminary data.</text>
</comment>
<comment type="cofactor">
    <cofactor evidence="11">
        <name>Zn(2+)</name>
        <dbReference type="ChEBI" id="CHEBI:29105"/>
    </cofactor>
    <text evidence="11">Binds 1 zinc ion per subunit.</text>
</comment>
<evidence type="ECO:0000256" key="7">
    <source>
        <dbReference type="ARBA" id="ARBA00023004"/>
    </source>
</evidence>
<protein>
    <submittedName>
        <fullName evidence="12">Transcriptional repressor</fullName>
    </submittedName>
</protein>
<keyword evidence="8" id="KW-0805">Transcription regulation</keyword>
<evidence type="ECO:0000256" key="9">
    <source>
        <dbReference type="ARBA" id="ARBA00023125"/>
    </source>
</evidence>
<keyword evidence="13" id="KW-1185">Reference proteome</keyword>
<dbReference type="Pfam" id="PF01475">
    <property type="entry name" value="FUR"/>
    <property type="match status" value="1"/>
</dbReference>